<dbReference type="InterPro" id="IPR014061">
    <property type="entry name" value="BrxL-like"/>
</dbReference>
<organism evidence="2 3">
    <name type="scientific">Butyricicoccus intestinisimiae</name>
    <dbReference type="NCBI Taxonomy" id="2841509"/>
    <lineage>
        <taxon>Bacteria</taxon>
        <taxon>Bacillati</taxon>
        <taxon>Bacillota</taxon>
        <taxon>Clostridia</taxon>
        <taxon>Eubacteriales</taxon>
        <taxon>Butyricicoccaceae</taxon>
        <taxon>Butyricicoccus</taxon>
    </lineage>
</organism>
<gene>
    <name evidence="2" type="primary">brxL</name>
    <name evidence="2" type="ORF">KQI75_13315</name>
</gene>
<dbReference type="Pfam" id="PF13337">
    <property type="entry name" value="BrxL_ATPase"/>
    <property type="match status" value="1"/>
</dbReference>
<comment type="caution">
    <text evidence="2">The sequence shown here is derived from an EMBL/GenBank/DDBJ whole genome shotgun (WGS) entry which is preliminary data.</text>
</comment>
<evidence type="ECO:0000259" key="1">
    <source>
        <dbReference type="Pfam" id="PF20442"/>
    </source>
</evidence>
<dbReference type="InterPro" id="IPR046838">
    <property type="entry name" value="BrxL_N"/>
</dbReference>
<dbReference type="NCBIfam" id="TIGR02688">
    <property type="entry name" value="BREX system Lon protease-like protein BrxL"/>
    <property type="match status" value="1"/>
</dbReference>
<reference evidence="2 3" key="1">
    <citation type="submission" date="2021-06" db="EMBL/GenBank/DDBJ databases">
        <authorList>
            <person name="Sun Q."/>
            <person name="Li D."/>
        </authorList>
    </citation>
    <scope>NUCLEOTIDE SEQUENCE [LARGE SCALE GENOMIC DNA]</scope>
    <source>
        <strain evidence="2 3">MSJd-7</strain>
    </source>
</reference>
<sequence>MEEKLRDYFDEMVVYKDLKKSNFFKSLSLPSFLRDWVLKKFEDEDGEFDIEEIAQFVQTYLPKKEDWDVGIKNRIIMEYENVKILTKIMVNIDISTQEISFYLPAFDLSPHETIIEADVWQECKEQLSQGRECWGVVELGYRPPTEQPRQPGKIKLISFTDFCPYVVDLDYYKELRAEFSVHEWIDILLGAIDYNASGYKDEPEKRAVLTRLLPFVEKRLNLMELAPKGTGKSYIYGSISKYGNLSAGYMTRAKLFYDLGKHLEGLVYNSDFIAFDEIQKMQFSDMKEMGAALQTYMENGNVTISGHSGLADAGIILLGNIPQEIMDDTKLMIGDLPSLFHDTAMLDRFHGFIKGWEIPRMNDDMKISGWGLNSEYFCTILHLLRDDASYRAIVDEIVEYPEKSDTRDAEAVKRIATAYLKLLFPHVRNSSDVNRREFMQYCLRPAYKMRKSIRRQQGILDIEYRGKDIPVFTVKGE</sequence>
<protein>
    <submittedName>
        <fullName evidence="2">BREX system Lon protease-like protein BrxL</fullName>
    </submittedName>
</protein>
<feature type="domain" description="BREX system Lon protease-like BrxL N-terminal" evidence="1">
    <location>
        <begin position="8"/>
        <end position="141"/>
    </location>
</feature>
<dbReference type="Proteomes" id="UP000783588">
    <property type="component" value="Unassembled WGS sequence"/>
</dbReference>
<dbReference type="Pfam" id="PF20442">
    <property type="entry name" value="BrxL_N"/>
    <property type="match status" value="1"/>
</dbReference>
<proteinExistence type="predicted"/>
<keyword evidence="3" id="KW-1185">Reference proteome</keyword>
<dbReference type="EMBL" id="JAHLQI010000012">
    <property type="protein sequence ID" value="MBU5491578.1"/>
    <property type="molecule type" value="Genomic_DNA"/>
</dbReference>
<evidence type="ECO:0000313" key="3">
    <source>
        <dbReference type="Proteomes" id="UP000783588"/>
    </source>
</evidence>
<name>A0ABS6EVL9_9FIRM</name>
<accession>A0ABS6EVL9</accession>
<evidence type="ECO:0000313" key="2">
    <source>
        <dbReference type="EMBL" id="MBU5491578.1"/>
    </source>
</evidence>